<protein>
    <submittedName>
        <fullName evidence="5">Uncharacterized protein</fullName>
    </submittedName>
</protein>
<feature type="repeat" description="ANK" evidence="3">
    <location>
        <begin position="188"/>
        <end position="220"/>
    </location>
</feature>
<dbReference type="InterPro" id="IPR036770">
    <property type="entry name" value="Ankyrin_rpt-contain_sf"/>
</dbReference>
<feature type="region of interest" description="Disordered" evidence="4">
    <location>
        <begin position="265"/>
        <end position="329"/>
    </location>
</feature>
<dbReference type="Proteomes" id="UP001165080">
    <property type="component" value="Unassembled WGS sequence"/>
</dbReference>
<proteinExistence type="predicted"/>
<keyword evidence="6" id="KW-1185">Reference proteome</keyword>
<dbReference type="PROSITE" id="PS50297">
    <property type="entry name" value="ANK_REP_REGION"/>
    <property type="match status" value="3"/>
</dbReference>
<dbReference type="SUPFAM" id="SSF48403">
    <property type="entry name" value="Ankyrin repeat"/>
    <property type="match status" value="1"/>
</dbReference>
<feature type="repeat" description="ANK" evidence="3">
    <location>
        <begin position="44"/>
        <end position="76"/>
    </location>
</feature>
<keyword evidence="1" id="KW-0677">Repeat</keyword>
<dbReference type="PANTHER" id="PTHR24198:SF165">
    <property type="entry name" value="ANKYRIN REPEAT-CONTAINING PROTEIN-RELATED"/>
    <property type="match status" value="1"/>
</dbReference>
<dbReference type="OrthoDB" id="539467at2759"/>
<dbReference type="EMBL" id="BRXU01000005">
    <property type="protein sequence ID" value="GLC51781.1"/>
    <property type="molecule type" value="Genomic_DNA"/>
</dbReference>
<dbReference type="SMART" id="SM00248">
    <property type="entry name" value="ANK"/>
    <property type="match status" value="6"/>
</dbReference>
<evidence type="ECO:0000256" key="1">
    <source>
        <dbReference type="ARBA" id="ARBA00022737"/>
    </source>
</evidence>
<dbReference type="InterPro" id="IPR002110">
    <property type="entry name" value="Ankyrin_rpt"/>
</dbReference>
<organism evidence="5 6">
    <name type="scientific">Pleodorina starrii</name>
    <dbReference type="NCBI Taxonomy" id="330485"/>
    <lineage>
        <taxon>Eukaryota</taxon>
        <taxon>Viridiplantae</taxon>
        <taxon>Chlorophyta</taxon>
        <taxon>core chlorophytes</taxon>
        <taxon>Chlorophyceae</taxon>
        <taxon>CS clade</taxon>
        <taxon>Chlamydomonadales</taxon>
        <taxon>Volvocaceae</taxon>
        <taxon>Pleodorina</taxon>
    </lineage>
</organism>
<evidence type="ECO:0000313" key="6">
    <source>
        <dbReference type="Proteomes" id="UP001165080"/>
    </source>
</evidence>
<gene>
    <name evidence="5" type="primary">PLEST003493</name>
    <name evidence="5" type="ORF">PLESTB_000547500</name>
</gene>
<name>A0A9W6F144_9CHLO</name>
<dbReference type="Pfam" id="PF12796">
    <property type="entry name" value="Ank_2"/>
    <property type="match status" value="2"/>
</dbReference>
<reference evidence="5 6" key="1">
    <citation type="journal article" date="2023" name="Commun. Biol.">
        <title>Reorganization of the ancestral sex-determining regions during the evolution of trioecy in Pleodorina starrii.</title>
        <authorList>
            <person name="Takahashi K."/>
            <person name="Suzuki S."/>
            <person name="Kawai-Toyooka H."/>
            <person name="Yamamoto K."/>
            <person name="Hamaji T."/>
            <person name="Ootsuki R."/>
            <person name="Yamaguchi H."/>
            <person name="Kawachi M."/>
            <person name="Higashiyama T."/>
            <person name="Nozaki H."/>
        </authorList>
    </citation>
    <scope>NUCLEOTIDE SEQUENCE [LARGE SCALE GENOMIC DNA]</scope>
    <source>
        <strain evidence="5 6">NIES-4479</strain>
    </source>
</reference>
<evidence type="ECO:0000256" key="2">
    <source>
        <dbReference type="ARBA" id="ARBA00023043"/>
    </source>
</evidence>
<feature type="repeat" description="ANK" evidence="3">
    <location>
        <begin position="119"/>
        <end position="151"/>
    </location>
</feature>
<dbReference type="AlphaFoldDB" id="A0A9W6F144"/>
<evidence type="ECO:0000313" key="5">
    <source>
        <dbReference type="EMBL" id="GLC51781.1"/>
    </source>
</evidence>
<comment type="caution">
    <text evidence="5">The sequence shown here is derived from an EMBL/GenBank/DDBJ whole genome shotgun (WGS) entry which is preliminary data.</text>
</comment>
<dbReference type="PANTHER" id="PTHR24198">
    <property type="entry name" value="ANKYRIN REPEAT AND PROTEIN KINASE DOMAIN-CONTAINING PROTEIN"/>
    <property type="match status" value="1"/>
</dbReference>
<dbReference type="Gene3D" id="1.25.40.20">
    <property type="entry name" value="Ankyrin repeat-containing domain"/>
    <property type="match status" value="2"/>
</dbReference>
<evidence type="ECO:0000256" key="4">
    <source>
        <dbReference type="SAM" id="MobiDB-lite"/>
    </source>
</evidence>
<evidence type="ECO:0000256" key="3">
    <source>
        <dbReference type="PROSITE-ProRule" id="PRU00023"/>
    </source>
</evidence>
<accession>A0A9W6F144</accession>
<sequence>MSALSKRLLYGWTELHVAADAGDLAKVRQIVQKNPTDLDRVTKDGRTALQLAAANGFEAVVGELLDRQAKTTKQDESGRTALHLAAAGGRTRCVAALLGPRNRDSAAEKSRLLGLRDREGRDALMSAVVEGRGEVMEELLRAGADAQLCVDSSQCGPVIVAVRCGHLHLLPALVRACGGPDVQRDPATGGTALHAAASRGDLPMLDCLLAVGASTTTRDNTGRTASDAALAAGQHTAFRALREGPAAARGAGGGGAAAAAAAAAAPHDHNLLQPSPKSAAAQGDGGSATPWGELPWPAQRSSASRLEIPTEAPQPVYYPTPPSGAGVYF</sequence>
<feature type="repeat" description="ANK" evidence="3">
    <location>
        <begin position="77"/>
        <end position="98"/>
    </location>
</feature>
<keyword evidence="2 3" id="KW-0040">ANK repeat</keyword>
<dbReference type="PROSITE" id="PS50088">
    <property type="entry name" value="ANK_REPEAT"/>
    <property type="match status" value="4"/>
</dbReference>